<sequence>MNPVVNLTAKAVQEINEILSRGKGVEIAVRNGKVVVWETASKKKYEAVIER</sequence>
<dbReference type="EMBL" id="JAQLWO010000005">
    <property type="protein sequence ID" value="MDB7905709.1"/>
    <property type="molecule type" value="Genomic_DNA"/>
</dbReference>
<reference evidence="2 3" key="1">
    <citation type="journal article" date="2019" name="Nat. Med.">
        <title>A library of human gut bacterial isolates paired with longitudinal multiomics data enables mechanistic microbiome research.</title>
        <authorList>
            <person name="Poyet M."/>
            <person name="Groussin M."/>
            <person name="Gibbons S.M."/>
            <person name="Avila-Pacheco J."/>
            <person name="Jiang X."/>
            <person name="Kearney S.M."/>
            <person name="Perrotta A.R."/>
            <person name="Berdy B."/>
            <person name="Zhao S."/>
            <person name="Lieberman T.D."/>
            <person name="Swanson P.K."/>
            <person name="Smith M."/>
            <person name="Roesemann S."/>
            <person name="Alexander J.E."/>
            <person name="Rich S.A."/>
            <person name="Livny J."/>
            <person name="Vlamakis H."/>
            <person name="Clish C."/>
            <person name="Bullock K."/>
            <person name="Deik A."/>
            <person name="Scott J."/>
            <person name="Pierce K.A."/>
            <person name="Xavier R.J."/>
            <person name="Alm E.J."/>
        </authorList>
    </citation>
    <scope>NUCLEOTIDE SEQUENCE [LARGE SCALE GENOMIC DNA]</scope>
    <source>
        <strain evidence="2 3">BIOML-A2</strain>
    </source>
</reference>
<dbReference type="Proteomes" id="UP001211006">
    <property type="component" value="Unassembled WGS sequence"/>
</dbReference>
<dbReference type="EMBL" id="WKPR01000004">
    <property type="protein sequence ID" value="MSB18843.1"/>
    <property type="molecule type" value="Genomic_DNA"/>
</dbReference>
<proteinExistence type="predicted"/>
<evidence type="ECO:0000313" key="2">
    <source>
        <dbReference type="EMBL" id="MSB18843.1"/>
    </source>
</evidence>
<organism evidence="2 3">
    <name type="scientific">Flavonifractor plautii</name>
    <name type="common">Fusobacterium plautii</name>
    <dbReference type="NCBI Taxonomy" id="292800"/>
    <lineage>
        <taxon>Bacteria</taxon>
        <taxon>Bacillati</taxon>
        <taxon>Bacillota</taxon>
        <taxon>Clostridia</taxon>
        <taxon>Eubacteriales</taxon>
        <taxon>Oscillospiraceae</taxon>
        <taxon>Flavonifractor</taxon>
    </lineage>
</organism>
<gene>
    <name evidence="2" type="ORF">GKE97_04845</name>
    <name evidence="1" type="ORF">PND83_06955</name>
</gene>
<protein>
    <submittedName>
        <fullName evidence="2">Uncharacterized protein</fullName>
    </submittedName>
</protein>
<comment type="caution">
    <text evidence="2">The sequence shown here is derived from an EMBL/GenBank/DDBJ whole genome shotgun (WGS) entry which is preliminary data.</text>
</comment>
<evidence type="ECO:0000313" key="1">
    <source>
        <dbReference type="EMBL" id="MDB7905709.1"/>
    </source>
</evidence>
<dbReference type="AlphaFoldDB" id="A0A6I2R090"/>
<dbReference type="RefSeq" id="WP_172697288.1">
    <property type="nucleotide sequence ID" value="NZ_JANGEH010000005.1"/>
</dbReference>
<accession>A0A6I2R090</accession>
<evidence type="ECO:0000313" key="3">
    <source>
        <dbReference type="Proteomes" id="UP000434475"/>
    </source>
</evidence>
<reference evidence="1" key="2">
    <citation type="submission" date="2023-01" db="EMBL/GenBank/DDBJ databases">
        <title>Human gut microbiome strain richness.</title>
        <authorList>
            <person name="Chen-Liaw A."/>
        </authorList>
    </citation>
    <scope>NUCLEOTIDE SEQUENCE</scope>
    <source>
        <strain evidence="1">2225st1_A6_2225SCRN_200828</strain>
    </source>
</reference>
<name>A0A6I2R090_FLAPL</name>
<dbReference type="Proteomes" id="UP000434475">
    <property type="component" value="Unassembled WGS sequence"/>
</dbReference>